<dbReference type="AlphaFoldDB" id="A0A165PCN1"/>
<organism evidence="1 2">
    <name type="scientific">Neolentinus lepideus HHB14362 ss-1</name>
    <dbReference type="NCBI Taxonomy" id="1314782"/>
    <lineage>
        <taxon>Eukaryota</taxon>
        <taxon>Fungi</taxon>
        <taxon>Dikarya</taxon>
        <taxon>Basidiomycota</taxon>
        <taxon>Agaricomycotina</taxon>
        <taxon>Agaricomycetes</taxon>
        <taxon>Gloeophyllales</taxon>
        <taxon>Gloeophyllaceae</taxon>
        <taxon>Neolentinus</taxon>
    </lineage>
</organism>
<evidence type="ECO:0000313" key="2">
    <source>
        <dbReference type="Proteomes" id="UP000076761"/>
    </source>
</evidence>
<dbReference type="Proteomes" id="UP000076761">
    <property type="component" value="Unassembled WGS sequence"/>
</dbReference>
<sequence length="327" mass="36276">MDALPPEVLLQIVDLACCDVGQTACSLRLVSRYLCAATDPYRFRFIAVLGAKRMNRLFVALSSAPEVKRTVRHLFVSDKPAETRYGRVYVNRAAPNDVDEVRKAQELSGFRFVRSAKDVLPLVAPSIETLTCLVHNPFGQSDLLTTLLTTEFPKLTHLTLRLGDMRFPSLQRLPPDLSPSMPNLTHLHILCSWKPSCAVIVEVGSIFASSNVTSNLSHIRFSGIQFTPLCPETLQLFMTPSSSDHAPLLPAVAELIIEPVPLDRGLQQTGLMGNILDMICRIHEEGIVKGKMKFRVLSTTLLRTSGVSKQRWLMVQSGNLPVSDDWS</sequence>
<dbReference type="EMBL" id="KV425614">
    <property type="protein sequence ID" value="KZT20843.1"/>
    <property type="molecule type" value="Genomic_DNA"/>
</dbReference>
<name>A0A165PCN1_9AGAM</name>
<gene>
    <name evidence="1" type="ORF">NEOLEDRAFT_815139</name>
</gene>
<reference evidence="1 2" key="1">
    <citation type="journal article" date="2016" name="Mol. Biol. Evol.">
        <title>Comparative Genomics of Early-Diverging Mushroom-Forming Fungi Provides Insights into the Origins of Lignocellulose Decay Capabilities.</title>
        <authorList>
            <person name="Nagy L.G."/>
            <person name="Riley R."/>
            <person name="Tritt A."/>
            <person name="Adam C."/>
            <person name="Daum C."/>
            <person name="Floudas D."/>
            <person name="Sun H."/>
            <person name="Yadav J.S."/>
            <person name="Pangilinan J."/>
            <person name="Larsson K.H."/>
            <person name="Matsuura K."/>
            <person name="Barry K."/>
            <person name="Labutti K."/>
            <person name="Kuo R."/>
            <person name="Ohm R.A."/>
            <person name="Bhattacharya S.S."/>
            <person name="Shirouzu T."/>
            <person name="Yoshinaga Y."/>
            <person name="Martin F.M."/>
            <person name="Grigoriev I.V."/>
            <person name="Hibbett D.S."/>
        </authorList>
    </citation>
    <scope>NUCLEOTIDE SEQUENCE [LARGE SCALE GENOMIC DNA]</scope>
    <source>
        <strain evidence="1 2">HHB14362 ss-1</strain>
    </source>
</reference>
<dbReference type="SUPFAM" id="SSF52047">
    <property type="entry name" value="RNI-like"/>
    <property type="match status" value="1"/>
</dbReference>
<keyword evidence="2" id="KW-1185">Reference proteome</keyword>
<dbReference type="OrthoDB" id="3256367at2759"/>
<accession>A0A165PCN1</accession>
<dbReference type="InParanoid" id="A0A165PCN1"/>
<evidence type="ECO:0008006" key="3">
    <source>
        <dbReference type="Google" id="ProtNLM"/>
    </source>
</evidence>
<dbReference type="STRING" id="1314782.A0A165PCN1"/>
<protein>
    <recommendedName>
        <fullName evidence="3">F-box domain-containing protein</fullName>
    </recommendedName>
</protein>
<evidence type="ECO:0000313" key="1">
    <source>
        <dbReference type="EMBL" id="KZT20843.1"/>
    </source>
</evidence>
<proteinExistence type="predicted"/>